<keyword evidence="3" id="KW-1185">Reference proteome</keyword>
<keyword evidence="2" id="KW-0808">Transferase</keyword>
<keyword evidence="2" id="KW-0548">Nucleotidyltransferase</keyword>
<dbReference type="Proteomes" id="UP000233556">
    <property type="component" value="Unassembled WGS sequence"/>
</dbReference>
<evidence type="ECO:0000259" key="1">
    <source>
        <dbReference type="PROSITE" id="PS50878"/>
    </source>
</evidence>
<dbReference type="EMBL" id="KZ505677">
    <property type="protein sequence ID" value="PKU47476.1"/>
    <property type="molecule type" value="Genomic_DNA"/>
</dbReference>
<dbReference type="AlphaFoldDB" id="A0A2I0UN32"/>
<name>A0A2I0UN32_LIMLA</name>
<dbReference type="InterPro" id="IPR000477">
    <property type="entry name" value="RT_dom"/>
</dbReference>
<reference evidence="3" key="1">
    <citation type="submission" date="2017-11" db="EMBL/GenBank/DDBJ databases">
        <authorList>
            <person name="Lima N.C."/>
            <person name="Parody-Merino A.M."/>
            <person name="Battley P.F."/>
            <person name="Fidler A.E."/>
            <person name="Prosdocimi F."/>
        </authorList>
    </citation>
    <scope>NUCLEOTIDE SEQUENCE [LARGE SCALE GENOMIC DNA]</scope>
</reference>
<feature type="domain" description="Reverse transcriptase" evidence="1">
    <location>
        <begin position="1"/>
        <end position="98"/>
    </location>
</feature>
<reference evidence="3" key="2">
    <citation type="submission" date="2017-12" db="EMBL/GenBank/DDBJ databases">
        <title>Genome sequence of the Bar-tailed Godwit (Limosa lapponica baueri).</title>
        <authorList>
            <person name="Lima N.C.B."/>
            <person name="Parody-Merino A.M."/>
            <person name="Battley P.F."/>
            <person name="Fidler A.E."/>
            <person name="Prosdocimi F."/>
        </authorList>
    </citation>
    <scope>NUCLEOTIDE SEQUENCE [LARGE SCALE GENOMIC DNA]</scope>
</reference>
<dbReference type="GO" id="GO:0003964">
    <property type="term" value="F:RNA-directed DNA polymerase activity"/>
    <property type="evidence" value="ECO:0007669"/>
    <property type="project" value="UniProtKB-KW"/>
</dbReference>
<dbReference type="PROSITE" id="PS50878">
    <property type="entry name" value="RT_POL"/>
    <property type="match status" value="1"/>
</dbReference>
<keyword evidence="2" id="KW-0695">RNA-directed DNA polymerase</keyword>
<accession>A0A2I0UN32</accession>
<proteinExistence type="predicted"/>
<protein>
    <submittedName>
        <fullName evidence="2">Rna-directed dna polymerase from mobile element jockey-like</fullName>
    </submittedName>
</protein>
<evidence type="ECO:0000313" key="3">
    <source>
        <dbReference type="Proteomes" id="UP000233556"/>
    </source>
</evidence>
<sequence length="327" mass="35947">MSVTSGVPQGSVLGPVLFNCFINDLDEGMECILRKFTDDTKLGGVADTPEGCATVQRHLDMLESWAEGNLMYFNNGKCRVPHLGRNNPKHQYRLGADLLESTSEEKDLGVLVDNGMTMSQQCALVAKKANGILGYIRKSVTSRSRVVILSLCSALIIDKVVKENWPQHRALWDTTRDQPPTGFNSIYHHSLGLALQPVFNPVEIAPMQAIGSQFLQEDTVGDCIKGLAKIQTAGVCDSNVLEVKQEEQKAGLDEQGSPLELRWKKKLYGLWKQGQATQENHSVAVHHNGERICTTKAQLELKLASVVVEGLSMLTAKGGIKKHWSVT</sequence>
<dbReference type="PANTHER" id="PTHR33332">
    <property type="entry name" value="REVERSE TRANSCRIPTASE DOMAIN-CONTAINING PROTEIN"/>
    <property type="match status" value="1"/>
</dbReference>
<organism evidence="2 3">
    <name type="scientific">Limosa lapponica baueri</name>
    <dbReference type="NCBI Taxonomy" id="1758121"/>
    <lineage>
        <taxon>Eukaryota</taxon>
        <taxon>Metazoa</taxon>
        <taxon>Chordata</taxon>
        <taxon>Craniata</taxon>
        <taxon>Vertebrata</taxon>
        <taxon>Euteleostomi</taxon>
        <taxon>Archelosauria</taxon>
        <taxon>Archosauria</taxon>
        <taxon>Dinosauria</taxon>
        <taxon>Saurischia</taxon>
        <taxon>Theropoda</taxon>
        <taxon>Coelurosauria</taxon>
        <taxon>Aves</taxon>
        <taxon>Neognathae</taxon>
        <taxon>Neoaves</taxon>
        <taxon>Charadriiformes</taxon>
        <taxon>Scolopacidae</taxon>
        <taxon>Limosa</taxon>
    </lineage>
</organism>
<evidence type="ECO:0000313" key="2">
    <source>
        <dbReference type="EMBL" id="PKU47476.1"/>
    </source>
</evidence>
<dbReference type="Pfam" id="PF00078">
    <property type="entry name" value="RVT_1"/>
    <property type="match status" value="1"/>
</dbReference>
<gene>
    <name evidence="2" type="ORF">llap_2216</name>
</gene>